<evidence type="ECO:0000313" key="3">
    <source>
        <dbReference type="Proteomes" id="UP001162131"/>
    </source>
</evidence>
<organism evidence="2 3">
    <name type="scientific">Blepharisma stoltei</name>
    <dbReference type="NCBI Taxonomy" id="1481888"/>
    <lineage>
        <taxon>Eukaryota</taxon>
        <taxon>Sar</taxon>
        <taxon>Alveolata</taxon>
        <taxon>Ciliophora</taxon>
        <taxon>Postciliodesmatophora</taxon>
        <taxon>Heterotrichea</taxon>
        <taxon>Heterotrichida</taxon>
        <taxon>Blepharismidae</taxon>
        <taxon>Blepharisma</taxon>
    </lineage>
</organism>
<reference evidence="2" key="1">
    <citation type="submission" date="2021-09" db="EMBL/GenBank/DDBJ databases">
        <authorList>
            <consortium name="AG Swart"/>
            <person name="Singh M."/>
            <person name="Singh A."/>
            <person name="Seah K."/>
            <person name="Emmerich C."/>
        </authorList>
    </citation>
    <scope>NUCLEOTIDE SEQUENCE</scope>
    <source>
        <strain evidence="2">ATCC30299</strain>
    </source>
</reference>
<evidence type="ECO:0000256" key="1">
    <source>
        <dbReference type="SAM" id="MobiDB-lite"/>
    </source>
</evidence>
<dbReference type="Proteomes" id="UP001162131">
    <property type="component" value="Unassembled WGS sequence"/>
</dbReference>
<dbReference type="AlphaFoldDB" id="A0AAU9ITX8"/>
<comment type="caution">
    <text evidence="2">The sequence shown here is derived from an EMBL/GenBank/DDBJ whole genome shotgun (WGS) entry which is preliminary data.</text>
</comment>
<proteinExistence type="predicted"/>
<accession>A0AAU9ITX8</accession>
<sequence>MELSSKREIADEQTSSLAVPDSSAVEVNHEKNDSDLFSTIFANISDPESMLQKCFDEKDQIMEESFKKVPKLHPIWAKIVSAAKSVDKEKELWDTFSENELPNDESLKLKNILFSFGLFSEFLQIGNVSWALTEKFLNVWQENLQDKELRAHAKASQLLAVFLSTLKTTEINTTGYFRQIFSVVPKVKSAELLQTITKTLIKKADNKRCEWAISRLGRIGKEKSGYFVVNQLYNFAKKSDISQELVQDSLKQLFEIGISQDQNLAEFARKMILVALGQLDKENSIFVYKLIKELKNENYPILAGFISKIDKIKISDSEDERLGKRKAKSSSLITQSQLETLKQLGLVLGIESFYLNNFSICDQLTELIAALISNKPSKQKEENPLDMLFNMLYKEYTKSVSYTRGLIKKTFQEFVGEISMNFVDKLCSQIQSRMNISEEILKKPSKEEKVVENLSELKPENSDNSQKQIWINTLRSDLSLRVCDLIEIIIKNTENHSILLKLYKTLIKCFKAAFKRKKRTGLAERYHYLMDEISKIELNIDKSETSDLGGIFAAAVKCVMREKNLNKFLAKTLFNLVKIIDKANHEEATQVVNDTISNYMTAKNPKLSLDVLSGIVLALSFDKYILNLLHNYVKTGKDQKKRLETLEILKKIIKLWPYNDKDAKKLFRAIKQILDEKIKNKEKNKLLKNILAALFIYSKKTTEMEEFGKRFERIKPKLSNIPSLSGIISQISKSSKI</sequence>
<protein>
    <submittedName>
        <fullName evidence="2">Uncharacterized protein</fullName>
    </submittedName>
</protein>
<evidence type="ECO:0000313" key="2">
    <source>
        <dbReference type="EMBL" id="CAG9317959.1"/>
    </source>
</evidence>
<dbReference type="SUPFAM" id="SSF48371">
    <property type="entry name" value="ARM repeat"/>
    <property type="match status" value="1"/>
</dbReference>
<dbReference type="InterPro" id="IPR016024">
    <property type="entry name" value="ARM-type_fold"/>
</dbReference>
<feature type="region of interest" description="Disordered" evidence="1">
    <location>
        <begin position="1"/>
        <end position="24"/>
    </location>
</feature>
<gene>
    <name evidence="2" type="ORF">BSTOLATCC_MIC20264</name>
</gene>
<keyword evidence="3" id="KW-1185">Reference proteome</keyword>
<name>A0AAU9ITX8_9CILI</name>
<dbReference type="EMBL" id="CAJZBQ010000019">
    <property type="protein sequence ID" value="CAG9317959.1"/>
    <property type="molecule type" value="Genomic_DNA"/>
</dbReference>
<feature type="compositionally biased region" description="Basic and acidic residues" evidence="1">
    <location>
        <begin position="1"/>
        <end position="10"/>
    </location>
</feature>